<keyword evidence="2" id="KW-0229">DNA integration</keyword>
<evidence type="ECO:0000256" key="3">
    <source>
        <dbReference type="ARBA" id="ARBA00023125"/>
    </source>
</evidence>
<dbReference type="Proteomes" id="UP000469011">
    <property type="component" value="Unassembled WGS sequence"/>
</dbReference>
<evidence type="ECO:0000313" key="7">
    <source>
        <dbReference type="Proteomes" id="UP000469011"/>
    </source>
</evidence>
<dbReference type="PANTHER" id="PTHR30349:SF41">
    <property type="entry name" value="INTEGRASE_RECOMBINASE PROTEIN MJ0367-RELATED"/>
    <property type="match status" value="1"/>
</dbReference>
<dbReference type="GO" id="GO:0003677">
    <property type="term" value="F:DNA binding"/>
    <property type="evidence" value="ECO:0007669"/>
    <property type="project" value="UniProtKB-KW"/>
</dbReference>
<evidence type="ECO:0000259" key="5">
    <source>
        <dbReference type="PROSITE" id="PS51898"/>
    </source>
</evidence>
<dbReference type="InterPro" id="IPR013762">
    <property type="entry name" value="Integrase-like_cat_sf"/>
</dbReference>
<evidence type="ECO:0000256" key="4">
    <source>
        <dbReference type="ARBA" id="ARBA00023172"/>
    </source>
</evidence>
<comment type="caution">
    <text evidence="6">The sequence shown here is derived from an EMBL/GenBank/DDBJ whole genome shotgun (WGS) entry which is preliminary data.</text>
</comment>
<dbReference type="Gene3D" id="1.10.443.10">
    <property type="entry name" value="Intergrase catalytic core"/>
    <property type="match status" value="1"/>
</dbReference>
<name>A0A6N9T172_9HYPH</name>
<dbReference type="PROSITE" id="PS51898">
    <property type="entry name" value="TYR_RECOMBINASE"/>
    <property type="match status" value="1"/>
</dbReference>
<evidence type="ECO:0000313" key="6">
    <source>
        <dbReference type="EMBL" id="NDW03945.1"/>
    </source>
</evidence>
<dbReference type="InterPro" id="IPR050090">
    <property type="entry name" value="Tyrosine_recombinase_XerCD"/>
</dbReference>
<comment type="similarity">
    <text evidence="1">Belongs to the 'phage' integrase family.</text>
</comment>
<dbReference type="SUPFAM" id="SSF56349">
    <property type="entry name" value="DNA breaking-rejoining enzymes"/>
    <property type="match status" value="1"/>
</dbReference>
<proteinExistence type="inferred from homology"/>
<organism evidence="6 7">
    <name type="scientific">Jiella pacifica</name>
    <dbReference type="NCBI Taxonomy" id="2696469"/>
    <lineage>
        <taxon>Bacteria</taxon>
        <taxon>Pseudomonadati</taxon>
        <taxon>Pseudomonadota</taxon>
        <taxon>Alphaproteobacteria</taxon>
        <taxon>Hyphomicrobiales</taxon>
        <taxon>Aurantimonadaceae</taxon>
        <taxon>Jiella</taxon>
    </lineage>
</organism>
<keyword evidence="3" id="KW-0238">DNA-binding</keyword>
<dbReference type="AlphaFoldDB" id="A0A6N9T172"/>
<feature type="domain" description="Tyr recombinase" evidence="5">
    <location>
        <begin position="1"/>
        <end position="182"/>
    </location>
</feature>
<protein>
    <submittedName>
        <fullName evidence="6">Tyrosine-type recombinase/integrase</fullName>
    </submittedName>
</protein>
<dbReference type="InterPro" id="IPR011010">
    <property type="entry name" value="DNA_brk_join_enz"/>
</dbReference>
<reference evidence="6 7" key="1">
    <citation type="submission" date="2020-01" db="EMBL/GenBank/DDBJ databases">
        <title>Jiella pacifica sp. nov.</title>
        <authorList>
            <person name="Xue Z."/>
            <person name="Zhu S."/>
            <person name="Chen J."/>
            <person name="Yang J."/>
        </authorList>
    </citation>
    <scope>NUCLEOTIDE SEQUENCE [LARGE SCALE GENOMIC DNA]</scope>
    <source>
        <strain evidence="6 7">40Bstr34</strain>
    </source>
</reference>
<evidence type="ECO:0000256" key="1">
    <source>
        <dbReference type="ARBA" id="ARBA00008857"/>
    </source>
</evidence>
<dbReference type="GO" id="GO:0015074">
    <property type="term" value="P:DNA integration"/>
    <property type="evidence" value="ECO:0007669"/>
    <property type="project" value="UniProtKB-KW"/>
</dbReference>
<gene>
    <name evidence="6" type="ORF">GTK09_05830</name>
</gene>
<keyword evidence="4" id="KW-0233">DNA recombination</keyword>
<sequence>MRQLFNRLSKAGGKNASRLGDAMRVAALSGMRIEEICRLTVEDCRGGNFTIREGKTAAASRTFPIHSALVPLVERRCEGKADDERLFSDVRGRGVSLSDPLSKQFGRFIRAVGAADIREGHRRSKVNFHSFRRRFVQNAIRAEIPQHVVSWVVGHAEGRDGITLGVYNRGGPSEAQMRSCVEAVRLPEGVA</sequence>
<dbReference type="InterPro" id="IPR002104">
    <property type="entry name" value="Integrase_catalytic"/>
</dbReference>
<dbReference type="Pfam" id="PF00589">
    <property type="entry name" value="Phage_integrase"/>
    <property type="match status" value="1"/>
</dbReference>
<dbReference type="PANTHER" id="PTHR30349">
    <property type="entry name" value="PHAGE INTEGRASE-RELATED"/>
    <property type="match status" value="1"/>
</dbReference>
<keyword evidence="7" id="KW-1185">Reference proteome</keyword>
<dbReference type="EMBL" id="JAAAMG010000003">
    <property type="protein sequence ID" value="NDW03945.1"/>
    <property type="molecule type" value="Genomic_DNA"/>
</dbReference>
<accession>A0A6N9T172</accession>
<evidence type="ECO:0000256" key="2">
    <source>
        <dbReference type="ARBA" id="ARBA00022908"/>
    </source>
</evidence>
<dbReference type="GO" id="GO:0006310">
    <property type="term" value="P:DNA recombination"/>
    <property type="evidence" value="ECO:0007669"/>
    <property type="project" value="UniProtKB-KW"/>
</dbReference>